<dbReference type="PIRSF" id="PIRSF000097">
    <property type="entry name" value="AKR"/>
    <property type="match status" value="1"/>
</dbReference>
<sequence length="265" mass="30108">MNLCDKKISKIGFGTWKIGGGYWSADRTRDPHWIDLLRYVMDRGINLFDTAEMYGGGHTEELLAQALKQYDPEDFLVVTKVWNNHLAYEELIKSAKASLKRLGLKTIDLYLIHWPSPSVPIRESIRAMEKLVEDGVIRCIGVSNFDVTLVQEAMEASGKYQIEVNEIEYSYLKRDPEKELIPFLRRNGIKVIAYTPLGRGDVAKDKGIQEIANKYNSTPIQVALNYVARTAIPIPKASTKAHVDDIAGALEWDLRDEDYNFLASR</sequence>
<gene>
    <name evidence="2" type="ORF">DFR87_03925</name>
</gene>
<dbReference type="RefSeq" id="WP_110368944.1">
    <property type="nucleotide sequence ID" value="NZ_CP029287.2"/>
</dbReference>
<dbReference type="InterPro" id="IPR036812">
    <property type="entry name" value="NAD(P)_OxRdtase_dom_sf"/>
</dbReference>
<dbReference type="InterPro" id="IPR020471">
    <property type="entry name" value="AKR"/>
</dbReference>
<accession>A0A2U9ISF7</accession>
<dbReference type="Pfam" id="PF00248">
    <property type="entry name" value="Aldo_ket_red"/>
    <property type="match status" value="1"/>
</dbReference>
<dbReference type="SUPFAM" id="SSF51430">
    <property type="entry name" value="NAD(P)-linked oxidoreductase"/>
    <property type="match status" value="1"/>
</dbReference>
<proteinExistence type="predicted"/>
<evidence type="ECO:0000259" key="1">
    <source>
        <dbReference type="Pfam" id="PF00248"/>
    </source>
</evidence>
<dbReference type="PANTHER" id="PTHR43638">
    <property type="entry name" value="OXIDOREDUCTASE, ALDO/KETO REDUCTASE FAMILY PROTEIN"/>
    <property type="match status" value="1"/>
</dbReference>
<dbReference type="PROSITE" id="PS00062">
    <property type="entry name" value="ALDOKETO_REDUCTASE_2"/>
    <property type="match status" value="1"/>
</dbReference>
<dbReference type="GO" id="GO:0016491">
    <property type="term" value="F:oxidoreductase activity"/>
    <property type="evidence" value="ECO:0007669"/>
    <property type="project" value="InterPro"/>
</dbReference>
<feature type="domain" description="NADP-dependent oxidoreductase" evidence="1">
    <location>
        <begin position="10"/>
        <end position="260"/>
    </location>
</feature>
<reference evidence="3" key="3">
    <citation type="submission" date="2020-03" db="EMBL/GenBank/DDBJ databases">
        <title>Sequencing and Assembly of Multiple Reported Metal-Biooxidizing Members of the Extremely Thermoacidophilic Archaeal Family Sulfolobaceae.</title>
        <authorList>
            <person name="Counts J.A."/>
            <person name="Kelly R.M."/>
        </authorList>
    </citation>
    <scope>NUCLEOTIDE SEQUENCE [LARGE SCALE GENOMIC DNA]</scope>
    <source>
        <strain evidence="3">HO1-1</strain>
    </source>
</reference>
<dbReference type="AlphaFoldDB" id="A0A2U9ISF7"/>
<reference evidence="2 3" key="1">
    <citation type="submission" date="2018-05" db="EMBL/GenBank/DDBJ databases">
        <title>Complete Genome Sequences of Extremely Thermoacidophilic, Metal-Mobilizing Type-Strain Members of the Archaeal Family Sulfolobaceae: Acidianus brierleyi DSM-1651T, Acidianus sulfidivorans DSM-18786T, Metallosphaera hakonensis DSM-7519T, and Metallosphaera prunae DSM-10039T.</title>
        <authorList>
            <person name="Counts J.A."/>
            <person name="Kelly R.M."/>
        </authorList>
    </citation>
    <scope>NUCLEOTIDE SEQUENCE [LARGE SCALE GENOMIC DNA]</scope>
    <source>
        <strain evidence="2 3">HO1-1</strain>
    </source>
</reference>
<dbReference type="OrthoDB" id="275427at2157"/>
<dbReference type="EMBL" id="CP029287">
    <property type="protein sequence ID" value="AWR98980.1"/>
    <property type="molecule type" value="Genomic_DNA"/>
</dbReference>
<protein>
    <submittedName>
        <fullName evidence="2">Aldo/keto reductase</fullName>
    </submittedName>
</protein>
<evidence type="ECO:0000313" key="2">
    <source>
        <dbReference type="EMBL" id="AWR98980.1"/>
    </source>
</evidence>
<keyword evidence="3" id="KW-1185">Reference proteome</keyword>
<dbReference type="STRING" id="1293036.GCA_001315825_02466"/>
<organism evidence="2 3">
    <name type="scientific">Metallosphaera hakonensis JCM 8857 = DSM 7519</name>
    <dbReference type="NCBI Taxonomy" id="1293036"/>
    <lineage>
        <taxon>Archaea</taxon>
        <taxon>Thermoproteota</taxon>
        <taxon>Thermoprotei</taxon>
        <taxon>Sulfolobales</taxon>
        <taxon>Sulfolobaceae</taxon>
        <taxon>Metallosphaera</taxon>
    </lineage>
</organism>
<dbReference type="Gene3D" id="3.20.20.100">
    <property type="entry name" value="NADP-dependent oxidoreductase domain"/>
    <property type="match status" value="1"/>
</dbReference>
<dbReference type="CDD" id="cd19072">
    <property type="entry name" value="AKR_AKR3F1-like"/>
    <property type="match status" value="1"/>
</dbReference>
<dbReference type="PRINTS" id="PR00069">
    <property type="entry name" value="ALDKETRDTASE"/>
</dbReference>
<dbReference type="InterPro" id="IPR018170">
    <property type="entry name" value="Aldo/ket_reductase_CS"/>
</dbReference>
<dbReference type="PANTHER" id="PTHR43638:SF3">
    <property type="entry name" value="ALDEHYDE REDUCTASE"/>
    <property type="match status" value="1"/>
</dbReference>
<dbReference type="Proteomes" id="UP000247586">
    <property type="component" value="Chromosome"/>
</dbReference>
<reference evidence="3" key="2">
    <citation type="submission" date="2020-03" db="EMBL/GenBank/DDBJ databases">
        <title>Complete Genome Sequences of Extremely Thermoacidophilic, Metal-Mobilizing Type-Strain Members of the Archaeal Family Sulfolobaceae: Acidianus brierleyi DSM-1651T, Acidianus sulfidivorans DSM-18786T, Metallosphaera hakonensis DSM-7519T, and Metallosphaera prunae DSM-10039T.</title>
        <authorList>
            <person name="Counts J.A."/>
            <person name="Kelly R.M."/>
        </authorList>
    </citation>
    <scope>NUCLEOTIDE SEQUENCE [LARGE SCALE GENOMIC DNA]</scope>
    <source>
        <strain evidence="3">HO1-1</strain>
    </source>
</reference>
<dbReference type="GeneID" id="36834461"/>
<name>A0A2U9ISF7_9CREN</name>
<dbReference type="InterPro" id="IPR023210">
    <property type="entry name" value="NADP_OxRdtase_dom"/>
</dbReference>
<evidence type="ECO:0000313" key="3">
    <source>
        <dbReference type="Proteomes" id="UP000247586"/>
    </source>
</evidence>
<dbReference type="KEGG" id="mhk:DFR87_03925"/>